<name>A0A0E0J471_ORYNI</name>
<dbReference type="PANTHER" id="PTHR31325">
    <property type="entry name" value="OS01G0798800 PROTEIN-RELATED"/>
    <property type="match status" value="1"/>
</dbReference>
<keyword evidence="5" id="KW-1185">Reference proteome</keyword>
<dbReference type="HOGENOM" id="CLU_008762_1_1_1"/>
<dbReference type="EMBL" id="AP018874">
    <property type="protein sequence ID" value="BBF89875.1"/>
    <property type="molecule type" value="Genomic_DNA"/>
</dbReference>
<dbReference type="Gramene" id="ONIVA11G19440.1">
    <property type="protein sequence ID" value="ONIVA11G19440.1"/>
    <property type="gene ID" value="ONIVA11G19440"/>
</dbReference>
<dbReference type="EnsemblPlants" id="ONIVA11G19440.1">
    <property type="protein sequence ID" value="ONIVA11G19440.1"/>
    <property type="gene ID" value="ONIVA11G19440"/>
</dbReference>
<dbReference type="InterPro" id="IPR025315">
    <property type="entry name" value="DUF4220"/>
</dbReference>
<keyword evidence="1" id="KW-0472">Membrane</keyword>
<dbReference type="InterPro" id="IPR007658">
    <property type="entry name" value="DUF594"/>
</dbReference>
<feature type="transmembrane region" description="Helical" evidence="1">
    <location>
        <begin position="375"/>
        <end position="397"/>
    </location>
</feature>
<dbReference type="OMA" id="AWSKVAM"/>
<dbReference type="Pfam" id="PF13968">
    <property type="entry name" value="DUF4220"/>
    <property type="match status" value="1"/>
</dbReference>
<dbReference type="eggNOG" id="ENOG502QSWW">
    <property type="taxonomic scope" value="Eukaryota"/>
</dbReference>
<organism evidence="4">
    <name type="scientific">Oryza nivara</name>
    <name type="common">Indian wild rice</name>
    <name type="synonym">Oryza sativa f. spontanea</name>
    <dbReference type="NCBI Taxonomy" id="4536"/>
    <lineage>
        <taxon>Eukaryota</taxon>
        <taxon>Viridiplantae</taxon>
        <taxon>Streptophyta</taxon>
        <taxon>Embryophyta</taxon>
        <taxon>Tracheophyta</taxon>
        <taxon>Spermatophyta</taxon>
        <taxon>Magnoliopsida</taxon>
        <taxon>Liliopsida</taxon>
        <taxon>Poales</taxon>
        <taxon>Poaceae</taxon>
        <taxon>BOP clade</taxon>
        <taxon>Oryzoideae</taxon>
        <taxon>Oryzeae</taxon>
        <taxon>Oryzinae</taxon>
        <taxon>Oryza</taxon>
    </lineage>
</organism>
<dbReference type="Proteomes" id="UP000006591">
    <property type="component" value="Chromosome 11"/>
</dbReference>
<feature type="transmembrane region" description="Helical" evidence="1">
    <location>
        <begin position="52"/>
        <end position="69"/>
    </location>
</feature>
<reference evidence="3" key="3">
    <citation type="submission" date="2018-08" db="EMBL/GenBank/DDBJ databases">
        <title>Oryza nivara genomic DNA, chromosome 11, BAC clone:BBa0051A07.</title>
        <authorList>
            <person name="Wu J."/>
            <person name="Kanamori H."/>
        </authorList>
    </citation>
    <scope>NUCLEOTIDE SEQUENCE</scope>
    <source>
        <strain evidence="3">W0106</strain>
    </source>
</reference>
<accession>A0A0E0J471</accession>
<reference evidence="4" key="2">
    <citation type="submission" date="2018-04" db="EMBL/GenBank/DDBJ databases">
        <title>OnivRS2 (Oryza nivara Reference Sequence Version 2).</title>
        <authorList>
            <person name="Zhang J."/>
            <person name="Kudrna D."/>
            <person name="Lee S."/>
            <person name="Talag J."/>
            <person name="Rajasekar S."/>
            <person name="Welchert J."/>
            <person name="Hsing Y.-I."/>
            <person name="Wing R.A."/>
        </authorList>
    </citation>
    <scope>NUCLEOTIDE SEQUENCE [LARGE SCALE GENOMIC DNA]</scope>
    <source>
        <strain evidence="4">SL10</strain>
    </source>
</reference>
<sequence>MALVDMVHGLNSPKLRLIRIEVLVFLGVVGLFVLLILGSYRRRSSCEAVKMTIWVAYAASIPMVSYTLGLMQSSPYKNSLFSVWAIILFIFLGSADSFSAYSLLDNDDWKRFYLKQLIESFWVGWLVVSSGGSDFQYILWVIYCIVILKSGTRVASFKLASRSSMLSKSTKWVADYMSYEHLRPAGDGVQRRDAVDMQGYHYVVAGEDEQNPRVEPPEYHLRYNDDDRAKLVTVQDIWNCNGSLLSGGNGGRLKDVCLSMALSKMLNRRFAGFQVLAESNLHKTRDFLFGGLLHGDRCVERTFRVIEVELAFVHDYFYTKYFLIYSSHHLFVTLSFAMVPTCGWLAYKLFQHFLRVPDEDELKFLVNANHRNYDALFTSVTAIAIALLEGLQVYIYLASAWSKVAMISKYVTTDSWNSSVLFSKLIGCITSLRYFRSWEDKLGQYTLLKSFDYKSMNILYHATFSLVNKTKKGRKEDKRVRLSMDVKKTVIETLKKNRGLGQLGNCVISLHANEVYYQLSWSCTTLPTTTHIIMAWHIATTLCEVEDEDQHGIDSTTTTTNQHVACSLSRYCAYLVAFAPELLPDHSFVSESIFDALVEEARELLKGKKTMQQRKEALRSQDHGDNRLLVVGGRLANNLIEIEHPGDRWKVLCDFWAEMMLYIAPSNDAKAHLETLPRGGEFITHLWALLTHGGILERPTGPDQNV</sequence>
<gene>
    <name evidence="3" type="primary">BBa0051A07.43</name>
</gene>
<evidence type="ECO:0000313" key="3">
    <source>
        <dbReference type="EMBL" id="BBF89875.1"/>
    </source>
</evidence>
<feature type="transmembrane region" description="Helical" evidence="1">
    <location>
        <begin position="20"/>
        <end position="40"/>
    </location>
</feature>
<dbReference type="STRING" id="4536.A0A0E0J471"/>
<feature type="transmembrane region" description="Helical" evidence="1">
    <location>
        <begin position="81"/>
        <end position="101"/>
    </location>
</feature>
<keyword evidence="1" id="KW-0812">Transmembrane</keyword>
<proteinExistence type="predicted"/>
<feature type="domain" description="DUF4220" evidence="2">
    <location>
        <begin position="54"/>
        <end position="449"/>
    </location>
</feature>
<protein>
    <recommendedName>
        <fullName evidence="2">DUF4220 domain-containing protein</fullName>
    </recommendedName>
</protein>
<evidence type="ECO:0000313" key="5">
    <source>
        <dbReference type="Proteomes" id="UP000006591"/>
    </source>
</evidence>
<reference evidence="4" key="1">
    <citation type="submission" date="2015-04" db="UniProtKB">
        <authorList>
            <consortium name="EnsemblPlants"/>
        </authorList>
    </citation>
    <scope>IDENTIFICATION</scope>
    <source>
        <strain evidence="4">SL10</strain>
    </source>
</reference>
<feature type="transmembrane region" description="Helical" evidence="1">
    <location>
        <begin position="330"/>
        <end position="347"/>
    </location>
</feature>
<evidence type="ECO:0000259" key="2">
    <source>
        <dbReference type="Pfam" id="PF13968"/>
    </source>
</evidence>
<keyword evidence="1" id="KW-1133">Transmembrane helix</keyword>
<dbReference type="Pfam" id="PF04578">
    <property type="entry name" value="DUF594"/>
    <property type="match status" value="1"/>
</dbReference>
<evidence type="ECO:0000256" key="1">
    <source>
        <dbReference type="SAM" id="Phobius"/>
    </source>
</evidence>
<evidence type="ECO:0000313" key="4">
    <source>
        <dbReference type="EnsemblPlants" id="ONIVA11G19440.1"/>
    </source>
</evidence>
<dbReference type="AlphaFoldDB" id="A0A0E0J471"/>